<evidence type="ECO:0000256" key="1">
    <source>
        <dbReference type="SAM" id="Phobius"/>
    </source>
</evidence>
<dbReference type="GO" id="GO:0004175">
    <property type="term" value="F:endopeptidase activity"/>
    <property type="evidence" value="ECO:0007669"/>
    <property type="project" value="UniProtKB-ARBA"/>
</dbReference>
<feature type="transmembrane region" description="Helical" evidence="1">
    <location>
        <begin position="160"/>
        <end position="178"/>
    </location>
</feature>
<gene>
    <name evidence="3" type="ORF">NIES23_05440</name>
</gene>
<feature type="transmembrane region" description="Helical" evidence="1">
    <location>
        <begin position="35"/>
        <end position="61"/>
    </location>
</feature>
<feature type="transmembrane region" description="Helical" evidence="1">
    <location>
        <begin position="190"/>
        <end position="211"/>
    </location>
</feature>
<evidence type="ECO:0000259" key="2">
    <source>
        <dbReference type="Pfam" id="PF02517"/>
    </source>
</evidence>
<dbReference type="Proteomes" id="UP000217507">
    <property type="component" value="Chromosome"/>
</dbReference>
<evidence type="ECO:0000313" key="3">
    <source>
        <dbReference type="EMBL" id="BAY67762.1"/>
    </source>
</evidence>
<dbReference type="AlphaFoldDB" id="A0A1Z4KFN2"/>
<feature type="transmembrane region" description="Helical" evidence="1">
    <location>
        <begin position="257"/>
        <end position="280"/>
    </location>
</feature>
<proteinExistence type="predicted"/>
<dbReference type="InterPro" id="IPR003675">
    <property type="entry name" value="Rce1/LyrA-like_dom"/>
</dbReference>
<keyword evidence="1" id="KW-0472">Membrane</keyword>
<evidence type="ECO:0000313" key="4">
    <source>
        <dbReference type="Proteomes" id="UP000217507"/>
    </source>
</evidence>
<name>A0A1Z4KFN2_ANAVA</name>
<keyword evidence="1" id="KW-1133">Transmembrane helix</keyword>
<feature type="domain" description="CAAX prenyl protease 2/Lysostaphin resistance protein A-like" evidence="2">
    <location>
        <begin position="164"/>
        <end position="261"/>
    </location>
</feature>
<feature type="transmembrane region" description="Helical" evidence="1">
    <location>
        <begin position="125"/>
        <end position="148"/>
    </location>
</feature>
<reference evidence="3 4" key="1">
    <citation type="submission" date="2017-06" db="EMBL/GenBank/DDBJ databases">
        <title>Genome sequencing of cyanobaciteial culture collection at National Institute for Environmental Studies (NIES).</title>
        <authorList>
            <person name="Hirose Y."/>
            <person name="Shimura Y."/>
            <person name="Fujisawa T."/>
            <person name="Nakamura Y."/>
            <person name="Kawachi M."/>
        </authorList>
    </citation>
    <scope>NUCLEOTIDE SEQUENCE [LARGE SCALE GENOMIC DNA]</scope>
    <source>
        <strain evidence="3 4">NIES-23</strain>
    </source>
</reference>
<accession>A0A1Z4KFN2</accession>
<dbReference type="Pfam" id="PF02517">
    <property type="entry name" value="Rce1-like"/>
    <property type="match status" value="1"/>
</dbReference>
<protein>
    <recommendedName>
        <fullName evidence="2">CAAX prenyl protease 2/Lysostaphin resistance protein A-like domain-containing protein</fullName>
    </recommendedName>
</protein>
<organism evidence="3 4">
    <name type="scientific">Trichormus variabilis NIES-23</name>
    <dbReference type="NCBI Taxonomy" id="1973479"/>
    <lineage>
        <taxon>Bacteria</taxon>
        <taxon>Bacillati</taxon>
        <taxon>Cyanobacteriota</taxon>
        <taxon>Cyanophyceae</taxon>
        <taxon>Nostocales</taxon>
        <taxon>Nostocaceae</taxon>
        <taxon>Trichormus</taxon>
    </lineage>
</organism>
<dbReference type="GO" id="GO:0080120">
    <property type="term" value="P:CAAX-box protein maturation"/>
    <property type="evidence" value="ECO:0007669"/>
    <property type="project" value="UniProtKB-ARBA"/>
</dbReference>
<feature type="transmembrane region" description="Helical" evidence="1">
    <location>
        <begin position="223"/>
        <end position="245"/>
    </location>
</feature>
<dbReference type="EMBL" id="AP018216">
    <property type="protein sequence ID" value="BAY67762.1"/>
    <property type="molecule type" value="Genomic_DNA"/>
</dbReference>
<keyword evidence="1" id="KW-0812">Transmembrane</keyword>
<feature type="transmembrane region" description="Helical" evidence="1">
    <location>
        <begin position="292"/>
        <end position="309"/>
    </location>
</feature>
<feature type="transmembrane region" description="Helical" evidence="1">
    <location>
        <begin position="81"/>
        <end position="105"/>
    </location>
</feature>
<sequence>MKIKAIKRHQGIGTEVKDATYVEAAGWGKYRWWRYVLGLIIILFAWMVVANFASALVALALGGKEGVAAFGRLDYAAFGRVGGFVVSMAGFPVFLAGILIAVTLIHQRHPRTLITAREQISWTRVGHGFVAGFVPWVLLAGLGQYLLYPDSFSFNSDLKTFALFVPIALVITAIQTTTEELFFRGYIVQGASLIWSNRVFLAIVSAVIFTLPHATNPESQEGGWIGMFLGLFVGTGLLFAIVSLIDGTTELAIGAHFANNIAYFLLFNWSGSFFTTPALFSVSEYHARFYDITSLVLIPIFLVIVFRVFKRDEASEPVSQNHLKGRR</sequence>